<dbReference type="InterPro" id="IPR011249">
    <property type="entry name" value="Metalloenz_LuxS/M16"/>
</dbReference>
<dbReference type="SUPFAM" id="SSF63411">
    <property type="entry name" value="LuxS/MPP-like metallohydrolase"/>
    <property type="match status" value="4"/>
</dbReference>
<sequence length="1047" mass="118600">MGSFDLISSFEVEYAPVNVKKWKSNRTGLEVCLIAKESPSVSGWFALATEIFDDSGCPHTLEHLIFMGSKRYPYKGLLDILGNLAFSTTNAWTATDQTVYTLMTAGWEGFKMILPAYLDHILHPTLTDEACYTEVYHIDGKGREKGVVYSEMQGIQFEPSFVALLEKQRTLYTKSAYRSETGGLVENLRTLTSDEIRQFHKEHYRPDNLCLIITGMVDENELLDILEKFDAEITPLPETPNKRPFVDSVQDDPLSSSITKTVYFGDEDESKGDLTLTFYGPNGVDLLECLAVETLSKYLTDSSVSLFRQAFVEVENPLATHVSTYNDDYIKTTINIDFSNISIEDIDEMPKKITKVLADHETELDITRIRDVVDQSKWDLIYEAENDDDTFVTSVIYQFIYGDKSSNDLPGYLKDLKDYEILMTWEPAKWRSLYTKYFVSNPSLFIIAKPSKELYRSNRKAGKQLLKDRKAKLGVEGLKKLATKLEIAIERNNTPIPDEILESFGYPDVAKIKFIQTQSIAAGKNHDVANDVSLSVTRKVENDTPDGFPLYLHFENIKSNFVTVDLLCSSFEVHEKLLNYIHVFAGLFTLPLEQDGKLIPYSEVVKDVQRDTISATVSTSFDNNFQEFVDFKIVARSENYGKVIDWYTKLLFHTKFTQDRVKVAVEKALNNLPSKKRSGYSMLNTLMNKHIRTQRSLARAQRTYLVEAFLKDLLKKIDDDFDTVARNLEQFRQQLIKQNNIRVLVVADVARLEHPVASWETFAANLKFMSEPLTDLPYTAKVLTDVGKLERCGNCYIISTPGSSASYMDLMAKIPLDANARESAKILLAAEVLQCVEGPFWRGIRGSGLAYGANVYRIVEWGTVIYDIYRGVDVEKCFEVGKEIVESYVSEVQKISDKALHGAMSSVVNSLVNGQTNYVSAAYRKFFDQVLMKRGPDYNQTLVKSLSQVTSQDVVDVLKKYFLPMFDPKSSVCFVCCSPSKVESIEKFFNSKGYATSVEYVAADDGEESYESDEDEDGDEDEDDYSDTEDDGDDSDEREDETDSGSD</sequence>
<reference evidence="4" key="1">
    <citation type="journal article" date="2021" name="Open Biol.">
        <title>Shared evolutionary footprints suggest mitochondrial oxidative damage underlies multiple complex I losses in fungi.</title>
        <authorList>
            <person name="Schikora-Tamarit M.A."/>
            <person name="Marcet-Houben M."/>
            <person name="Nosek J."/>
            <person name="Gabaldon T."/>
        </authorList>
    </citation>
    <scope>NUCLEOTIDE SEQUENCE</scope>
    <source>
        <strain evidence="4">NCAIM Y.01608</strain>
    </source>
</reference>
<dbReference type="Gene3D" id="3.30.830.10">
    <property type="entry name" value="Metalloenzyme, LuxS/M16 peptidase-like"/>
    <property type="match status" value="4"/>
</dbReference>
<dbReference type="Pfam" id="PF05193">
    <property type="entry name" value="Peptidase_M16_C"/>
    <property type="match status" value="1"/>
</dbReference>
<dbReference type="InterPro" id="IPR011765">
    <property type="entry name" value="Pept_M16_N"/>
</dbReference>
<gene>
    <name evidence="4" type="ORF">OGATHE_002561</name>
</gene>
<dbReference type="PANTHER" id="PTHR43016">
    <property type="entry name" value="PRESEQUENCE PROTEASE"/>
    <property type="match status" value="1"/>
</dbReference>
<dbReference type="FunFam" id="3.30.830.10:FF:000015">
    <property type="entry name" value="Putative zinc metalloprotease"/>
    <property type="match status" value="1"/>
</dbReference>
<reference evidence="4" key="2">
    <citation type="submission" date="2021-01" db="EMBL/GenBank/DDBJ databases">
        <authorList>
            <person name="Schikora-Tamarit M.A."/>
        </authorList>
    </citation>
    <scope>NUCLEOTIDE SEQUENCE</scope>
    <source>
        <strain evidence="4">NCAIM Y.01608</strain>
    </source>
</reference>
<comment type="caution">
    <text evidence="4">The sequence shown here is derived from an EMBL/GenBank/DDBJ whole genome shotgun (WGS) entry which is preliminary data.</text>
</comment>
<accession>A0A1B7SL28</accession>
<evidence type="ECO:0000313" key="5">
    <source>
        <dbReference type="Proteomes" id="UP000788993"/>
    </source>
</evidence>
<dbReference type="RefSeq" id="XP_018211996.1">
    <property type="nucleotide sequence ID" value="XM_018357966.1"/>
</dbReference>
<evidence type="ECO:0000259" key="3">
    <source>
        <dbReference type="Pfam" id="PF05193"/>
    </source>
</evidence>
<protein>
    <submittedName>
        <fullName evidence="4">Uncharacterized protein</fullName>
    </submittedName>
</protein>
<evidence type="ECO:0000313" key="4">
    <source>
        <dbReference type="EMBL" id="KAH3669749.1"/>
    </source>
</evidence>
<dbReference type="FunFam" id="3.30.830.10:FF:000031">
    <property type="entry name" value="Putative zinc metalloprotease"/>
    <property type="match status" value="1"/>
</dbReference>
<evidence type="ECO:0000256" key="1">
    <source>
        <dbReference type="SAM" id="MobiDB-lite"/>
    </source>
</evidence>
<dbReference type="EMBL" id="JAEUBD010000983">
    <property type="protein sequence ID" value="KAH3669749.1"/>
    <property type="molecule type" value="Genomic_DNA"/>
</dbReference>
<feature type="compositionally biased region" description="Acidic residues" evidence="1">
    <location>
        <begin position="1002"/>
        <end position="1047"/>
    </location>
</feature>
<dbReference type="Proteomes" id="UP000788993">
    <property type="component" value="Unassembled WGS sequence"/>
</dbReference>
<feature type="domain" description="Peptidase M16 N-terminal" evidence="2">
    <location>
        <begin position="54"/>
        <end position="134"/>
    </location>
</feature>
<dbReference type="Pfam" id="PF00675">
    <property type="entry name" value="Peptidase_M16"/>
    <property type="match status" value="1"/>
</dbReference>
<dbReference type="GO" id="GO:0046872">
    <property type="term" value="F:metal ion binding"/>
    <property type="evidence" value="ECO:0007669"/>
    <property type="project" value="InterPro"/>
</dbReference>
<dbReference type="AlphaFoldDB" id="A0A1B7SL28"/>
<feature type="region of interest" description="Disordered" evidence="1">
    <location>
        <begin position="1001"/>
        <end position="1047"/>
    </location>
</feature>
<feature type="domain" description="Peptidase M16 C-terminal" evidence="3">
    <location>
        <begin position="191"/>
        <end position="336"/>
    </location>
</feature>
<dbReference type="InterPro" id="IPR007863">
    <property type="entry name" value="Peptidase_M16_C"/>
</dbReference>
<name>A0A1B7SL28_9ASCO</name>
<dbReference type="PANTHER" id="PTHR43016:SF16">
    <property type="entry name" value="METALLOPROTEASE, PUTATIVE (AFU_ORTHOLOGUE AFUA_4G07610)-RELATED"/>
    <property type="match status" value="1"/>
</dbReference>
<organism evidence="4 5">
    <name type="scientific">Ogataea polymorpha</name>
    <dbReference type="NCBI Taxonomy" id="460523"/>
    <lineage>
        <taxon>Eukaryota</taxon>
        <taxon>Fungi</taxon>
        <taxon>Dikarya</taxon>
        <taxon>Ascomycota</taxon>
        <taxon>Saccharomycotina</taxon>
        <taxon>Pichiomycetes</taxon>
        <taxon>Pichiales</taxon>
        <taxon>Pichiaceae</taxon>
        <taxon>Ogataea</taxon>
    </lineage>
</organism>
<keyword evidence="5" id="KW-1185">Reference proteome</keyword>
<proteinExistence type="predicted"/>
<evidence type="ECO:0000259" key="2">
    <source>
        <dbReference type="Pfam" id="PF00675"/>
    </source>
</evidence>